<dbReference type="PANTHER" id="PTHR42993">
    <property type="entry name" value="MAOC-LIKE DEHYDRATASE DOMAIN-CONTAINING PROTEIN"/>
    <property type="match status" value="1"/>
</dbReference>
<gene>
    <name evidence="2" type="ORF">QWY31_13825</name>
</gene>
<organism evidence="2 3">
    <name type="scientific">Shiella aurantiaca</name>
    <dbReference type="NCBI Taxonomy" id="3058365"/>
    <lineage>
        <taxon>Bacteria</taxon>
        <taxon>Pseudomonadati</taxon>
        <taxon>Bacteroidota</taxon>
        <taxon>Cytophagia</taxon>
        <taxon>Cytophagales</taxon>
        <taxon>Shiellaceae</taxon>
        <taxon>Shiella</taxon>
    </lineage>
</organism>
<dbReference type="Pfam" id="PF01575">
    <property type="entry name" value="MaoC_dehydratas"/>
    <property type="match status" value="1"/>
</dbReference>
<comment type="caution">
    <text evidence="2">The sequence shown here is derived from an EMBL/GenBank/DDBJ whole genome shotgun (WGS) entry which is preliminary data.</text>
</comment>
<proteinExistence type="predicted"/>
<dbReference type="PANTHER" id="PTHR42993:SF1">
    <property type="entry name" value="MAOC-LIKE DEHYDRATASE DOMAIN-CONTAINING PROTEIN"/>
    <property type="match status" value="1"/>
</dbReference>
<evidence type="ECO:0000313" key="2">
    <source>
        <dbReference type="EMBL" id="MDN4166583.1"/>
    </source>
</evidence>
<protein>
    <submittedName>
        <fullName evidence="2">MaoC family dehydratase</fullName>
    </submittedName>
</protein>
<dbReference type="Proteomes" id="UP001168552">
    <property type="component" value="Unassembled WGS sequence"/>
</dbReference>
<accession>A0ABT8F861</accession>
<feature type="domain" description="MaoC-like" evidence="1">
    <location>
        <begin position="13"/>
        <end position="128"/>
    </location>
</feature>
<dbReference type="Gene3D" id="3.10.129.10">
    <property type="entry name" value="Hotdog Thioesterase"/>
    <property type="match status" value="1"/>
</dbReference>
<dbReference type="InterPro" id="IPR029069">
    <property type="entry name" value="HotDog_dom_sf"/>
</dbReference>
<reference evidence="2" key="1">
    <citation type="submission" date="2023-06" db="EMBL/GenBank/DDBJ databases">
        <title>Cytophagales bacterium Strain LB-30, isolated from soil.</title>
        <authorList>
            <person name="Liu B."/>
        </authorList>
    </citation>
    <scope>NUCLEOTIDE SEQUENCE</scope>
    <source>
        <strain evidence="2">LB-30</strain>
    </source>
</reference>
<dbReference type="SUPFAM" id="SSF54637">
    <property type="entry name" value="Thioesterase/thiol ester dehydrase-isomerase"/>
    <property type="match status" value="1"/>
</dbReference>
<keyword evidence="3" id="KW-1185">Reference proteome</keyword>
<dbReference type="RefSeq" id="WP_320005121.1">
    <property type="nucleotide sequence ID" value="NZ_JAUHJS010000007.1"/>
</dbReference>
<dbReference type="InterPro" id="IPR002539">
    <property type="entry name" value="MaoC-like_dom"/>
</dbReference>
<dbReference type="EMBL" id="JAUHJS010000007">
    <property type="protein sequence ID" value="MDN4166583.1"/>
    <property type="molecule type" value="Genomic_DNA"/>
</dbReference>
<sequence>MAPVIINNFDEFAAFVGKEIGVSDFVKITQEQINQFATATHDHQWIHTDPERAAKESVFKTTIAHGFLTLSLVPYLWEQVADIRNVKMLVNYGIEKLKFGQAVVVDSEVRVKVSLKSLTNLRGIAKAEMDIEMEIKGNPKPAFSATQILLYHFN</sequence>
<name>A0ABT8F861_9BACT</name>
<evidence type="ECO:0000259" key="1">
    <source>
        <dbReference type="Pfam" id="PF01575"/>
    </source>
</evidence>
<evidence type="ECO:0000313" key="3">
    <source>
        <dbReference type="Proteomes" id="UP001168552"/>
    </source>
</evidence>
<dbReference type="InterPro" id="IPR039375">
    <property type="entry name" value="NodN-like"/>
</dbReference>
<dbReference type="CDD" id="cd03450">
    <property type="entry name" value="NodN"/>
    <property type="match status" value="1"/>
</dbReference>